<reference evidence="7" key="1">
    <citation type="submission" date="2018-10" db="EMBL/GenBank/DDBJ databases">
        <title>Schaedlerella arabinophila gen. nov. sp. nov., isolated from the mouse intestinal tract and comparative analysis with the genome of the closely related altered Schaedler flora strain ASF502.</title>
        <authorList>
            <person name="Miyake S."/>
            <person name="Soh M."/>
            <person name="Seedorf H."/>
        </authorList>
    </citation>
    <scope>NUCLEOTIDE SEQUENCE [LARGE SCALE GENOMIC DNA]</scope>
    <source>
        <strain evidence="7">DSM 106076</strain>
    </source>
</reference>
<dbReference type="Pfam" id="PF02518">
    <property type="entry name" value="HATPase_c"/>
    <property type="match status" value="1"/>
</dbReference>
<dbReference type="Gene3D" id="6.10.340.10">
    <property type="match status" value="1"/>
</dbReference>
<dbReference type="Pfam" id="PF06580">
    <property type="entry name" value="His_kinase"/>
    <property type="match status" value="1"/>
</dbReference>
<comment type="caution">
    <text evidence="7">The sequence shown here is derived from an EMBL/GenBank/DDBJ whole genome shotgun (WGS) entry which is preliminary data.</text>
</comment>
<dbReference type="RefSeq" id="WP_125130502.1">
    <property type="nucleotide sequence ID" value="NZ_RHJS01000002.1"/>
</dbReference>
<dbReference type="PANTHER" id="PTHR34220:SF7">
    <property type="entry name" value="SENSOR HISTIDINE KINASE YPDA"/>
    <property type="match status" value="1"/>
</dbReference>
<dbReference type="PROSITE" id="PS50885">
    <property type="entry name" value="HAMP"/>
    <property type="match status" value="1"/>
</dbReference>
<accession>A0A3R8JSS7</accession>
<evidence type="ECO:0000256" key="4">
    <source>
        <dbReference type="ARBA" id="ARBA00022777"/>
    </source>
</evidence>
<dbReference type="SUPFAM" id="SSF158472">
    <property type="entry name" value="HAMP domain-like"/>
    <property type="match status" value="1"/>
</dbReference>
<dbReference type="EMBL" id="RHJS01000002">
    <property type="protein sequence ID" value="RRK35106.1"/>
    <property type="molecule type" value="Genomic_DNA"/>
</dbReference>
<evidence type="ECO:0000259" key="6">
    <source>
        <dbReference type="PROSITE" id="PS50885"/>
    </source>
</evidence>
<proteinExistence type="predicted"/>
<dbReference type="GO" id="GO:0000155">
    <property type="term" value="F:phosphorelay sensor kinase activity"/>
    <property type="evidence" value="ECO:0007669"/>
    <property type="project" value="InterPro"/>
</dbReference>
<organism evidence="7 8">
    <name type="scientific">Schaedlerella arabinosiphila</name>
    <dbReference type="NCBI Taxonomy" id="2044587"/>
    <lineage>
        <taxon>Bacteria</taxon>
        <taxon>Bacillati</taxon>
        <taxon>Bacillota</taxon>
        <taxon>Clostridia</taxon>
        <taxon>Lachnospirales</taxon>
        <taxon>Lachnospiraceae</taxon>
        <taxon>Schaedlerella</taxon>
    </lineage>
</organism>
<comment type="subcellular location">
    <subcellularLocation>
        <location evidence="1">Membrane</location>
    </subcellularLocation>
</comment>
<dbReference type="Pfam" id="PF00672">
    <property type="entry name" value="HAMP"/>
    <property type="match status" value="1"/>
</dbReference>
<keyword evidence="3" id="KW-0808">Transferase</keyword>
<dbReference type="PANTHER" id="PTHR34220">
    <property type="entry name" value="SENSOR HISTIDINE KINASE YPDA"/>
    <property type="match status" value="1"/>
</dbReference>
<dbReference type="InterPro" id="IPR003660">
    <property type="entry name" value="HAMP_dom"/>
</dbReference>
<evidence type="ECO:0000256" key="5">
    <source>
        <dbReference type="SAM" id="Phobius"/>
    </source>
</evidence>
<dbReference type="InterPro" id="IPR003594">
    <property type="entry name" value="HATPase_dom"/>
</dbReference>
<feature type="transmembrane region" description="Helical" evidence="5">
    <location>
        <begin position="288"/>
        <end position="312"/>
    </location>
</feature>
<gene>
    <name evidence="7" type="ORF">EBB54_30095</name>
</gene>
<evidence type="ECO:0000256" key="1">
    <source>
        <dbReference type="ARBA" id="ARBA00004370"/>
    </source>
</evidence>
<keyword evidence="4 7" id="KW-0418">Kinase</keyword>
<evidence type="ECO:0000256" key="3">
    <source>
        <dbReference type="ARBA" id="ARBA00022679"/>
    </source>
</evidence>
<evidence type="ECO:0000256" key="2">
    <source>
        <dbReference type="ARBA" id="ARBA00022553"/>
    </source>
</evidence>
<keyword evidence="8" id="KW-1185">Reference proteome</keyword>
<feature type="domain" description="HAMP" evidence="6">
    <location>
        <begin position="308"/>
        <end position="360"/>
    </location>
</feature>
<dbReference type="SUPFAM" id="SSF55874">
    <property type="entry name" value="ATPase domain of HSP90 chaperone/DNA topoisomerase II/histidine kinase"/>
    <property type="match status" value="1"/>
</dbReference>
<dbReference type="Gene3D" id="3.30.565.10">
    <property type="entry name" value="Histidine kinase-like ATPase, C-terminal domain"/>
    <property type="match status" value="1"/>
</dbReference>
<keyword evidence="5" id="KW-0812">Transmembrane</keyword>
<dbReference type="GO" id="GO:0016020">
    <property type="term" value="C:membrane"/>
    <property type="evidence" value="ECO:0007669"/>
    <property type="project" value="UniProtKB-SubCell"/>
</dbReference>
<dbReference type="InterPro" id="IPR050640">
    <property type="entry name" value="Bact_2-comp_sensor_kinase"/>
</dbReference>
<feature type="transmembrane region" description="Helical" evidence="5">
    <location>
        <begin position="12"/>
        <end position="30"/>
    </location>
</feature>
<dbReference type="AlphaFoldDB" id="A0A3R8JSS7"/>
<keyword evidence="2" id="KW-0597">Phosphoprotein</keyword>
<protein>
    <submittedName>
        <fullName evidence="7">Sensor histidine kinase</fullName>
    </submittedName>
</protein>
<dbReference type="InterPro" id="IPR010559">
    <property type="entry name" value="Sig_transdc_His_kin_internal"/>
</dbReference>
<dbReference type="SMART" id="SM00304">
    <property type="entry name" value="HAMP"/>
    <property type="match status" value="1"/>
</dbReference>
<evidence type="ECO:0000313" key="7">
    <source>
        <dbReference type="EMBL" id="RRK35106.1"/>
    </source>
</evidence>
<dbReference type="InterPro" id="IPR036890">
    <property type="entry name" value="HATPase_C_sf"/>
</dbReference>
<name>A0A3R8JSS7_9FIRM</name>
<dbReference type="Proteomes" id="UP000274920">
    <property type="component" value="Unassembled WGS sequence"/>
</dbReference>
<dbReference type="CDD" id="cd06225">
    <property type="entry name" value="HAMP"/>
    <property type="match status" value="1"/>
</dbReference>
<evidence type="ECO:0000313" key="8">
    <source>
        <dbReference type="Proteomes" id="UP000274920"/>
    </source>
</evidence>
<keyword evidence="5" id="KW-0472">Membrane</keyword>
<keyword evidence="5" id="KW-1133">Transmembrane helix</keyword>
<sequence length="576" mass="65830">MRGGDLISVRKKLMLILAGIVIVLGLFIGYCSYEYALNMVTENKKSEMADTINRIDININFWGLEVTRLAQRIVDGNIAGEAFEEQEAGQISHLNEWVSDYAHIIEAVSDIIILDTERNIRYHYLEGLDMLQDGRRLQECFEAAQSGLRGERWLGRGNSLYQGGEAVTLVKAIPMKEKDRMRGIVVIEINPEIFRSLLLSNQSLPISQYTFIVDKKGQILCTNRTVQPKWLEKIETTFQNGERSFILEWDQETYDVFGQYNGLTGWKTYSVVAVQDIFPQAAQLRGTIAMIVMLAVFAGLVAVTVLSCSITAPIRELSNAMKQVEQENFDIEIQSRRKDEIGHLITSFHYMVGKIRQLICEVYQKKIEQKNAEIRALQAQINPHFLYNTLDSINWMLIERDEQDISDVVISLGEILRYAVGGQNHLVPLGSEARYIESYLFIQKNRLEDRLNYQWELAEDTLDVLVPRLIMQPIVENAVIHGIEPLKKGGVILMKAWIEKEMLLIRVTDNGRGMNQEELEALREKISGTDEIENIGMRNIQRRMELTYGQEQAMEIESVQGEGATITLRMKVCRAV</sequence>